<dbReference type="Pfam" id="PF02517">
    <property type="entry name" value="Rce1-like"/>
    <property type="match status" value="1"/>
</dbReference>
<feature type="compositionally biased region" description="Low complexity" evidence="1">
    <location>
        <begin position="60"/>
        <end position="98"/>
    </location>
</feature>
<accession>A0A9D4TIB5</accession>
<name>A0A9D4TIB5_CHLVU</name>
<sequence>MGLFFLRSLAAAGSLQRRQLRRLATDGAEGYPAGSVSLQDAALHSSNNPRHPDQPGSELAAGDSGSSSSAQDGQDQQAPSLAAASTAAEAEGAQARQQHVGEGLRLAPAADTVVHSQQAEQQQQQQLEQPGSPWQLPKVPWSLNTTITIAVLWLCCFLALNNSVVPALLRWSGIQAASKAAGAGSAAAAAEAAARLHVVRHLLLETLQVVATMLLLRRSLGRYKPRQLGLFATPFWPLRRWLLAVAAGLLTFPVIDWVYHRVVLLLPAAEEYAISQQLVSSSSWETSALWFGALVVCSPIWEELLFRGFLLPSLAKYLPRWAAVAVTSLIFACLHFNREGMLALLLLGAVFGAAYAYTQNLLAPIVLHSLWNASHLVRVLLGGNGGAL</sequence>
<keyword evidence="2" id="KW-0472">Membrane</keyword>
<evidence type="ECO:0000313" key="5">
    <source>
        <dbReference type="Proteomes" id="UP001055712"/>
    </source>
</evidence>
<dbReference type="PANTHER" id="PTHR43592:SF24">
    <property type="entry name" value="CAAX AMINO TERMINAL PROTEASE FAMILY PROTEIN"/>
    <property type="match status" value="1"/>
</dbReference>
<feature type="transmembrane region" description="Helical" evidence="2">
    <location>
        <begin position="343"/>
        <end position="367"/>
    </location>
</feature>
<dbReference type="GO" id="GO:0080120">
    <property type="term" value="P:CAAX-box protein maturation"/>
    <property type="evidence" value="ECO:0007669"/>
    <property type="project" value="UniProtKB-ARBA"/>
</dbReference>
<dbReference type="Proteomes" id="UP001055712">
    <property type="component" value="Unassembled WGS sequence"/>
</dbReference>
<evidence type="ECO:0000256" key="1">
    <source>
        <dbReference type="SAM" id="MobiDB-lite"/>
    </source>
</evidence>
<reference evidence="4" key="1">
    <citation type="journal article" date="2019" name="Plant J.">
        <title>Chlorella vulgaris genome assembly and annotation reveals the molecular basis for metabolic acclimation to high light conditions.</title>
        <authorList>
            <person name="Cecchin M."/>
            <person name="Marcolungo L."/>
            <person name="Rossato M."/>
            <person name="Girolomoni L."/>
            <person name="Cosentino E."/>
            <person name="Cuine S."/>
            <person name="Li-Beisson Y."/>
            <person name="Delledonne M."/>
            <person name="Ballottari M."/>
        </authorList>
    </citation>
    <scope>NUCLEOTIDE SEQUENCE</scope>
    <source>
        <strain evidence="4">211/11P</strain>
    </source>
</reference>
<evidence type="ECO:0000256" key="2">
    <source>
        <dbReference type="SAM" id="Phobius"/>
    </source>
</evidence>
<feature type="region of interest" description="Disordered" evidence="1">
    <location>
        <begin position="26"/>
        <end position="133"/>
    </location>
</feature>
<feature type="transmembrane region" description="Helical" evidence="2">
    <location>
        <begin position="318"/>
        <end position="337"/>
    </location>
</feature>
<reference evidence="4" key="2">
    <citation type="submission" date="2020-11" db="EMBL/GenBank/DDBJ databases">
        <authorList>
            <person name="Cecchin M."/>
            <person name="Marcolungo L."/>
            <person name="Rossato M."/>
            <person name="Girolomoni L."/>
            <person name="Cosentino E."/>
            <person name="Cuine S."/>
            <person name="Li-Beisson Y."/>
            <person name="Delledonne M."/>
            <person name="Ballottari M."/>
        </authorList>
    </citation>
    <scope>NUCLEOTIDE SEQUENCE</scope>
    <source>
        <strain evidence="4">211/11P</strain>
        <tissue evidence="4">Whole cell</tissue>
    </source>
</reference>
<dbReference type="EMBL" id="SIDB01000011">
    <property type="protein sequence ID" value="KAI3426234.1"/>
    <property type="molecule type" value="Genomic_DNA"/>
</dbReference>
<evidence type="ECO:0000313" key="4">
    <source>
        <dbReference type="EMBL" id="KAI3426234.1"/>
    </source>
</evidence>
<evidence type="ECO:0000259" key="3">
    <source>
        <dbReference type="Pfam" id="PF02517"/>
    </source>
</evidence>
<comment type="caution">
    <text evidence="4">The sequence shown here is derived from an EMBL/GenBank/DDBJ whole genome shotgun (WGS) entry which is preliminary data.</text>
</comment>
<proteinExistence type="predicted"/>
<dbReference type="OrthoDB" id="361580at2759"/>
<feature type="compositionally biased region" description="Low complexity" evidence="1">
    <location>
        <begin position="117"/>
        <end position="129"/>
    </location>
</feature>
<protein>
    <recommendedName>
        <fullName evidence="3">CAAX prenyl protease 2/Lysostaphin resistance protein A-like domain-containing protein</fullName>
    </recommendedName>
</protein>
<dbReference type="AlphaFoldDB" id="A0A9D4TIB5"/>
<keyword evidence="2" id="KW-0812">Transmembrane</keyword>
<dbReference type="GO" id="GO:0004175">
    <property type="term" value="F:endopeptidase activity"/>
    <property type="evidence" value="ECO:0007669"/>
    <property type="project" value="UniProtKB-ARBA"/>
</dbReference>
<organism evidence="4 5">
    <name type="scientific">Chlorella vulgaris</name>
    <name type="common">Green alga</name>
    <dbReference type="NCBI Taxonomy" id="3077"/>
    <lineage>
        <taxon>Eukaryota</taxon>
        <taxon>Viridiplantae</taxon>
        <taxon>Chlorophyta</taxon>
        <taxon>core chlorophytes</taxon>
        <taxon>Trebouxiophyceae</taxon>
        <taxon>Chlorellales</taxon>
        <taxon>Chlorellaceae</taxon>
        <taxon>Chlorella clade</taxon>
        <taxon>Chlorella</taxon>
    </lineage>
</organism>
<feature type="domain" description="CAAX prenyl protease 2/Lysostaphin resistance protein A-like" evidence="3">
    <location>
        <begin position="286"/>
        <end position="373"/>
    </location>
</feature>
<keyword evidence="2" id="KW-1133">Transmembrane helix</keyword>
<dbReference type="InterPro" id="IPR003675">
    <property type="entry name" value="Rce1/LyrA-like_dom"/>
</dbReference>
<keyword evidence="5" id="KW-1185">Reference proteome</keyword>
<gene>
    <name evidence="4" type="ORF">D9Q98_008610</name>
</gene>
<dbReference type="PANTHER" id="PTHR43592">
    <property type="entry name" value="CAAX AMINO TERMINAL PROTEASE"/>
    <property type="match status" value="1"/>
</dbReference>